<evidence type="ECO:0000256" key="3">
    <source>
        <dbReference type="ARBA" id="ARBA00022801"/>
    </source>
</evidence>
<feature type="domain" description="N-acetylmuramoyl-L-alanine amidase" evidence="6">
    <location>
        <begin position="50"/>
        <end position="189"/>
    </location>
</feature>
<evidence type="ECO:0000256" key="4">
    <source>
        <dbReference type="ARBA" id="ARBA00023316"/>
    </source>
</evidence>
<dbReference type="PANTHER" id="PTHR30417:SF1">
    <property type="entry name" value="N-ACETYLMURAMOYL-L-ALANINE AMIDASE AMID"/>
    <property type="match status" value="1"/>
</dbReference>
<dbReference type="InterPro" id="IPR002502">
    <property type="entry name" value="Amidase_domain"/>
</dbReference>
<evidence type="ECO:0000256" key="5">
    <source>
        <dbReference type="SAM" id="SignalP"/>
    </source>
</evidence>
<dbReference type="SUPFAM" id="SSF55846">
    <property type="entry name" value="N-acetylmuramoyl-L-alanine amidase-like"/>
    <property type="match status" value="1"/>
</dbReference>
<evidence type="ECO:0000256" key="1">
    <source>
        <dbReference type="ARBA" id="ARBA00001561"/>
    </source>
</evidence>
<evidence type="ECO:0000256" key="2">
    <source>
        <dbReference type="ARBA" id="ARBA00011901"/>
    </source>
</evidence>
<organism evidence="7 8">
    <name type="scientific">Bowmanella yangjiangensis</name>
    <dbReference type="NCBI Taxonomy" id="2811230"/>
    <lineage>
        <taxon>Bacteria</taxon>
        <taxon>Pseudomonadati</taxon>
        <taxon>Pseudomonadota</taxon>
        <taxon>Gammaproteobacteria</taxon>
        <taxon>Alteromonadales</taxon>
        <taxon>Alteromonadaceae</taxon>
        <taxon>Bowmanella</taxon>
    </lineage>
</organism>
<sequence>MRKLLLSLCAISLTACVPQKHATDIEIVQKPIIFDQQRKALTLQYMQERYGIEQDEPTINPTMVVVHWTVIPTLEKTFDAFNPAVLPSHRDGIKAGGALNVSSQFVIDRDGTIYQFLPETTMARHVIGLNYTAIGIENIADGKTLPMTDAQLDANAKLIQYLAAKYPIDYVIGHSEYQQFKGTALWKEKDDNYLTHKTDPDLAFMHKLRDRLSGLNLKPLPQSK</sequence>
<evidence type="ECO:0000313" key="7">
    <source>
        <dbReference type="EMBL" id="MBN7818825.1"/>
    </source>
</evidence>
<reference evidence="7 8" key="1">
    <citation type="submission" date="2021-03" db="EMBL/GenBank/DDBJ databases">
        <title>novel species isolated from a fishpond in China.</title>
        <authorList>
            <person name="Lu H."/>
            <person name="Cai Z."/>
        </authorList>
    </citation>
    <scope>NUCLEOTIDE SEQUENCE [LARGE SCALE GENOMIC DNA]</scope>
    <source>
        <strain evidence="7 8">Y57</strain>
    </source>
</reference>
<evidence type="ECO:0000313" key="8">
    <source>
        <dbReference type="Proteomes" id="UP000663992"/>
    </source>
</evidence>
<keyword evidence="5" id="KW-0732">Signal</keyword>
<dbReference type="Proteomes" id="UP000663992">
    <property type="component" value="Unassembled WGS sequence"/>
</dbReference>
<comment type="catalytic activity">
    <reaction evidence="1">
        <text>Hydrolyzes the link between N-acetylmuramoyl residues and L-amino acid residues in certain cell-wall glycopeptides.</text>
        <dbReference type="EC" id="3.5.1.28"/>
    </reaction>
</comment>
<dbReference type="PANTHER" id="PTHR30417">
    <property type="entry name" value="N-ACETYLMURAMOYL-L-ALANINE AMIDASE AMID"/>
    <property type="match status" value="1"/>
</dbReference>
<dbReference type="PROSITE" id="PS51257">
    <property type="entry name" value="PROKAR_LIPOPROTEIN"/>
    <property type="match status" value="1"/>
</dbReference>
<dbReference type="Gene3D" id="3.40.80.10">
    <property type="entry name" value="Peptidoglycan recognition protein-like"/>
    <property type="match status" value="1"/>
</dbReference>
<accession>A0ABS3CP13</accession>
<feature type="chain" id="PRO_5047407979" description="N-acetylmuramoyl-L-alanine amidase" evidence="5">
    <location>
        <begin position="23"/>
        <end position="224"/>
    </location>
</feature>
<dbReference type="Pfam" id="PF01510">
    <property type="entry name" value="Amidase_2"/>
    <property type="match status" value="1"/>
</dbReference>
<keyword evidence="4" id="KW-0961">Cell wall biogenesis/degradation</keyword>
<dbReference type="SMART" id="SM00644">
    <property type="entry name" value="Ami_2"/>
    <property type="match status" value="1"/>
</dbReference>
<protein>
    <recommendedName>
        <fullName evidence="2">N-acetylmuramoyl-L-alanine amidase</fullName>
        <ecNumber evidence="2">3.5.1.28</ecNumber>
    </recommendedName>
</protein>
<name>A0ABS3CP13_9ALTE</name>
<dbReference type="RefSeq" id="WP_206592654.1">
    <property type="nucleotide sequence ID" value="NZ_JAFKCS010000002.1"/>
</dbReference>
<evidence type="ECO:0000259" key="6">
    <source>
        <dbReference type="SMART" id="SM00644"/>
    </source>
</evidence>
<dbReference type="InterPro" id="IPR051206">
    <property type="entry name" value="NAMLAA_amidase_2"/>
</dbReference>
<keyword evidence="8" id="KW-1185">Reference proteome</keyword>
<proteinExistence type="predicted"/>
<dbReference type="EC" id="3.5.1.28" evidence="2"/>
<keyword evidence="3" id="KW-0378">Hydrolase</keyword>
<dbReference type="CDD" id="cd06583">
    <property type="entry name" value="PGRP"/>
    <property type="match status" value="1"/>
</dbReference>
<feature type="signal peptide" evidence="5">
    <location>
        <begin position="1"/>
        <end position="22"/>
    </location>
</feature>
<comment type="caution">
    <text evidence="7">The sequence shown here is derived from an EMBL/GenBank/DDBJ whole genome shotgun (WGS) entry which is preliminary data.</text>
</comment>
<gene>
    <name evidence="7" type="ORF">J0A65_03055</name>
</gene>
<dbReference type="InterPro" id="IPR036505">
    <property type="entry name" value="Amidase/PGRP_sf"/>
</dbReference>
<dbReference type="EMBL" id="JAFKCS010000002">
    <property type="protein sequence ID" value="MBN7818825.1"/>
    <property type="molecule type" value="Genomic_DNA"/>
</dbReference>